<dbReference type="InterPro" id="IPR006118">
    <property type="entry name" value="Recombinase_CS"/>
</dbReference>
<dbReference type="AlphaFoldDB" id="A0A383CVI0"/>
<keyword evidence="3" id="KW-0233">DNA recombination</keyword>
<dbReference type="CDD" id="cd03768">
    <property type="entry name" value="SR_ResInv"/>
    <property type="match status" value="1"/>
</dbReference>
<dbReference type="GO" id="GO:0000150">
    <property type="term" value="F:DNA strand exchange activity"/>
    <property type="evidence" value="ECO:0007669"/>
    <property type="project" value="InterPro"/>
</dbReference>
<evidence type="ECO:0000313" key="5">
    <source>
        <dbReference type="EMBL" id="SVE36327.1"/>
    </source>
</evidence>
<evidence type="ECO:0000256" key="2">
    <source>
        <dbReference type="ARBA" id="ARBA00023125"/>
    </source>
</evidence>
<gene>
    <name evidence="5" type="ORF">METZ01_LOCUS489181</name>
</gene>
<feature type="domain" description="Resolvase/invertase-type recombinase catalytic" evidence="4">
    <location>
        <begin position="3"/>
        <end position="155"/>
    </location>
</feature>
<name>A0A383CVI0_9ZZZZ</name>
<reference evidence="5" key="1">
    <citation type="submission" date="2018-05" db="EMBL/GenBank/DDBJ databases">
        <authorList>
            <person name="Lanie J.A."/>
            <person name="Ng W.-L."/>
            <person name="Kazmierczak K.M."/>
            <person name="Andrzejewski T.M."/>
            <person name="Davidsen T.M."/>
            <person name="Wayne K.J."/>
            <person name="Tettelin H."/>
            <person name="Glass J.I."/>
            <person name="Rusch D."/>
            <person name="Podicherti R."/>
            <person name="Tsui H.-C.T."/>
            <person name="Winkler M.E."/>
        </authorList>
    </citation>
    <scope>NUCLEOTIDE SEQUENCE</scope>
</reference>
<dbReference type="Gene3D" id="3.40.50.1390">
    <property type="entry name" value="Resolvase, N-terminal catalytic domain"/>
    <property type="match status" value="1"/>
</dbReference>
<evidence type="ECO:0000256" key="1">
    <source>
        <dbReference type="ARBA" id="ARBA00022908"/>
    </source>
</evidence>
<keyword evidence="2" id="KW-0238">DNA-binding</keyword>
<dbReference type="SUPFAM" id="SSF53041">
    <property type="entry name" value="Resolvase-like"/>
    <property type="match status" value="1"/>
</dbReference>
<dbReference type="GO" id="GO:0015074">
    <property type="term" value="P:DNA integration"/>
    <property type="evidence" value="ECO:0007669"/>
    <property type="project" value="UniProtKB-KW"/>
</dbReference>
<dbReference type="InterPro" id="IPR006119">
    <property type="entry name" value="Resolv_N"/>
</dbReference>
<keyword evidence="1" id="KW-0229">DNA integration</keyword>
<dbReference type="EMBL" id="UINC01212135">
    <property type="protein sequence ID" value="SVE36327.1"/>
    <property type="molecule type" value="Genomic_DNA"/>
</dbReference>
<accession>A0A383CVI0</accession>
<dbReference type="PROSITE" id="PS51736">
    <property type="entry name" value="RECOMBINASES_3"/>
    <property type="match status" value="1"/>
</dbReference>
<feature type="non-terminal residue" evidence="5">
    <location>
        <position position="195"/>
    </location>
</feature>
<dbReference type="PANTHER" id="PTHR30461">
    <property type="entry name" value="DNA-INVERTASE FROM LAMBDOID PROPHAGE"/>
    <property type="match status" value="1"/>
</dbReference>
<organism evidence="5">
    <name type="scientific">marine metagenome</name>
    <dbReference type="NCBI Taxonomy" id="408172"/>
    <lineage>
        <taxon>unclassified sequences</taxon>
        <taxon>metagenomes</taxon>
        <taxon>ecological metagenomes</taxon>
    </lineage>
</organism>
<dbReference type="GO" id="GO:0003677">
    <property type="term" value="F:DNA binding"/>
    <property type="evidence" value="ECO:0007669"/>
    <property type="project" value="UniProtKB-KW"/>
</dbReference>
<protein>
    <recommendedName>
        <fullName evidence="4">Resolvase/invertase-type recombinase catalytic domain-containing protein</fullName>
    </recommendedName>
</protein>
<evidence type="ECO:0000256" key="3">
    <source>
        <dbReference type="ARBA" id="ARBA00023172"/>
    </source>
</evidence>
<evidence type="ECO:0000259" key="4">
    <source>
        <dbReference type="PROSITE" id="PS51736"/>
    </source>
</evidence>
<dbReference type="PANTHER" id="PTHR30461:SF2">
    <property type="entry name" value="SERINE RECOMBINASE PINE-RELATED"/>
    <property type="match status" value="1"/>
</dbReference>
<dbReference type="SMART" id="SM00857">
    <property type="entry name" value="Resolvase"/>
    <property type="match status" value="1"/>
</dbReference>
<sequence>MKTTYGYIRVSTNQQVETGMSLKEQERQIRSYAQLKNFKIKKIFTERGVSAGVELTKRPMGRQLLSIAEDGDVIISSKLDRMFRSTLDGLQVCKELKDRNVALHFIDIGGNVTTNGDDNGIGKVVFTVMSSFAEMERNRLGERIRGTKQLKMKENVYLGGPVGFGYSLVQVEDKTYVLENVNEQRIIEKMKKMRK</sequence>
<proteinExistence type="predicted"/>
<dbReference type="InterPro" id="IPR050639">
    <property type="entry name" value="SSR_resolvase"/>
</dbReference>
<dbReference type="PROSITE" id="PS00397">
    <property type="entry name" value="RECOMBINASES_1"/>
    <property type="match status" value="1"/>
</dbReference>
<dbReference type="Pfam" id="PF00239">
    <property type="entry name" value="Resolvase"/>
    <property type="match status" value="1"/>
</dbReference>
<dbReference type="InterPro" id="IPR036162">
    <property type="entry name" value="Resolvase-like_N_sf"/>
</dbReference>